<evidence type="ECO:0000313" key="2">
    <source>
        <dbReference type="Proteomes" id="UP000464389"/>
    </source>
</evidence>
<dbReference type="EMBL" id="CP048111">
    <property type="protein sequence ID" value="QHS50196.1"/>
    <property type="molecule type" value="Genomic_DNA"/>
</dbReference>
<proteinExistence type="predicted"/>
<evidence type="ECO:0000313" key="1">
    <source>
        <dbReference type="EMBL" id="QHS50196.1"/>
    </source>
</evidence>
<protein>
    <submittedName>
        <fullName evidence="1">Uncharacterized protein</fullName>
    </submittedName>
</protein>
<reference evidence="1 2" key="1">
    <citation type="submission" date="2020-01" db="EMBL/GenBank/DDBJ databases">
        <title>Bactrocera dorsalis gut bacteria genome.</title>
        <authorList>
            <person name="Zhang H."/>
            <person name="Cai Z."/>
        </authorList>
    </citation>
    <scope>NUCLEOTIDE SEQUENCE [LARGE SCALE GENOMIC DNA]</scope>
    <source>
        <strain evidence="1 2">BD177</strain>
        <plasmid evidence="1 2">unnamed3</plasmid>
    </source>
</reference>
<accession>A0A6P1VA56</accession>
<gene>
    <name evidence="1" type="ORF">GW952_31825</name>
</gene>
<geneLocation type="plasmid" evidence="1">
    <name>unnamed3</name>
</geneLocation>
<organism evidence="1 2">
    <name type="scientific">Klebsiella michiganensis</name>
    <dbReference type="NCBI Taxonomy" id="1134687"/>
    <lineage>
        <taxon>Bacteria</taxon>
        <taxon>Pseudomonadati</taxon>
        <taxon>Pseudomonadota</taxon>
        <taxon>Gammaproteobacteria</taxon>
        <taxon>Enterobacterales</taxon>
        <taxon>Enterobacteriaceae</taxon>
        <taxon>Klebsiella/Raoultella group</taxon>
        <taxon>Klebsiella</taxon>
    </lineage>
</organism>
<dbReference type="Proteomes" id="UP000464389">
    <property type="component" value="Plasmid unnamed3"/>
</dbReference>
<name>A0A6P1VA56_9ENTR</name>
<dbReference type="RefSeq" id="WP_162122941.1">
    <property type="nucleotide sequence ID" value="NZ_CP048111.1"/>
</dbReference>
<dbReference type="AlphaFoldDB" id="A0A6P1VA56"/>
<keyword evidence="1" id="KW-0614">Plasmid</keyword>
<sequence length="106" mass="12731">MMYNQDCLGDYIYSWRDISGNEFVRGWISEEGKNNLKWLKILFSFRTLTTSTRYGYYYKLDINAAQELFGDENIEARLQKIEESGEHKYYTQNIRDFIKNADPFLQ</sequence>